<protein>
    <submittedName>
        <fullName evidence="3">Acyl-CoA dehydrogenase, C-terminal domain</fullName>
    </submittedName>
</protein>
<dbReference type="GO" id="GO:0016627">
    <property type="term" value="F:oxidoreductase activity, acting on the CH-CH group of donors"/>
    <property type="evidence" value="ECO:0007669"/>
    <property type="project" value="InterPro"/>
</dbReference>
<dbReference type="SUPFAM" id="SSF47203">
    <property type="entry name" value="Acyl-CoA dehydrogenase C-terminal domain-like"/>
    <property type="match status" value="1"/>
</dbReference>
<dbReference type="Pfam" id="PF00441">
    <property type="entry name" value="Acyl-CoA_dh_1"/>
    <property type="match status" value="1"/>
</dbReference>
<dbReference type="InterPro" id="IPR009075">
    <property type="entry name" value="AcylCo_DH/oxidase_C"/>
</dbReference>
<dbReference type="OrthoDB" id="3619737at2"/>
<evidence type="ECO:0000313" key="4">
    <source>
        <dbReference type="Proteomes" id="UP000199323"/>
    </source>
</evidence>
<dbReference type="InterPro" id="IPR036250">
    <property type="entry name" value="AcylCo_DH-like_C"/>
</dbReference>
<evidence type="ECO:0000256" key="1">
    <source>
        <dbReference type="ARBA" id="ARBA00022630"/>
    </source>
</evidence>
<name>A0A1I2EBB5_9ACTN</name>
<organism evidence="3 4">
    <name type="scientific">Actinacidiphila alni</name>
    <dbReference type="NCBI Taxonomy" id="380248"/>
    <lineage>
        <taxon>Bacteria</taxon>
        <taxon>Bacillati</taxon>
        <taxon>Actinomycetota</taxon>
        <taxon>Actinomycetes</taxon>
        <taxon>Kitasatosporales</taxon>
        <taxon>Streptomycetaceae</taxon>
        <taxon>Actinacidiphila</taxon>
    </lineage>
</organism>
<dbReference type="EMBL" id="FONG01000006">
    <property type="protein sequence ID" value="SFE89967.1"/>
    <property type="molecule type" value="Genomic_DNA"/>
</dbReference>
<dbReference type="RefSeq" id="WP_093713508.1">
    <property type="nucleotide sequence ID" value="NZ_FONG01000006.1"/>
</dbReference>
<sequence length="202" mass="20980">MRDTLMACEAAAHDGGFTPGLELALRTVDTAVPPGRVTALPADRVPAGAVVVPHRLAALEGVAFVTSAPAGPEPAHAQGDHRTVFAALLGAVRVGVSRRLLDDAVAHLSGRAAGGEPLIRKQLVLGTVADVITALDAVRQLLCVAHRVPRAVTDAHDRITALDWDTAKLFGASGFLADGPVRGAYVGRLAADCWTDREDVQP</sequence>
<evidence type="ECO:0000313" key="3">
    <source>
        <dbReference type="EMBL" id="SFE89967.1"/>
    </source>
</evidence>
<dbReference type="Proteomes" id="UP000199323">
    <property type="component" value="Unassembled WGS sequence"/>
</dbReference>
<dbReference type="AlphaFoldDB" id="A0A1I2EBB5"/>
<accession>A0A1I2EBB5</accession>
<proteinExistence type="predicted"/>
<keyword evidence="1" id="KW-0285">Flavoprotein</keyword>
<keyword evidence="4" id="KW-1185">Reference proteome</keyword>
<evidence type="ECO:0000259" key="2">
    <source>
        <dbReference type="Pfam" id="PF00441"/>
    </source>
</evidence>
<gene>
    <name evidence="3" type="ORF">SAMN05216251_106118</name>
</gene>
<dbReference type="Gene3D" id="1.20.140.10">
    <property type="entry name" value="Butyryl-CoA Dehydrogenase, subunit A, domain 3"/>
    <property type="match status" value="1"/>
</dbReference>
<reference evidence="3 4" key="1">
    <citation type="submission" date="2016-10" db="EMBL/GenBank/DDBJ databases">
        <authorList>
            <person name="de Groot N.N."/>
        </authorList>
    </citation>
    <scope>NUCLEOTIDE SEQUENCE [LARGE SCALE GENOMIC DNA]</scope>
    <source>
        <strain evidence="3 4">CGMCC 4.3510</strain>
    </source>
</reference>
<dbReference type="STRING" id="380248.SAMN05216251_106118"/>
<feature type="domain" description="Acyl-CoA dehydrogenase/oxidase C-terminal" evidence="2">
    <location>
        <begin position="88"/>
        <end position="146"/>
    </location>
</feature>